<protein>
    <submittedName>
        <fullName evidence="2">Uncharacterized protein</fullName>
    </submittedName>
</protein>
<evidence type="ECO:0000256" key="1">
    <source>
        <dbReference type="SAM" id="MobiDB-lite"/>
    </source>
</evidence>
<keyword evidence="3" id="KW-1185">Reference proteome</keyword>
<dbReference type="AlphaFoldDB" id="A0A3P7MK68"/>
<dbReference type="EMBL" id="UYRT01085326">
    <property type="protein sequence ID" value="VDN29995.1"/>
    <property type="molecule type" value="Genomic_DNA"/>
</dbReference>
<evidence type="ECO:0000313" key="3">
    <source>
        <dbReference type="Proteomes" id="UP000271098"/>
    </source>
</evidence>
<dbReference type="Proteomes" id="UP000271098">
    <property type="component" value="Unassembled WGS sequence"/>
</dbReference>
<feature type="region of interest" description="Disordered" evidence="1">
    <location>
        <begin position="128"/>
        <end position="149"/>
    </location>
</feature>
<feature type="compositionally biased region" description="Low complexity" evidence="1">
    <location>
        <begin position="128"/>
        <end position="138"/>
    </location>
</feature>
<name>A0A3P7MK68_9BILA</name>
<accession>A0A3P7MK68</accession>
<feature type="region of interest" description="Disordered" evidence="1">
    <location>
        <begin position="1"/>
        <end position="37"/>
    </location>
</feature>
<proteinExistence type="predicted"/>
<organism evidence="2 3">
    <name type="scientific">Gongylonema pulchrum</name>
    <dbReference type="NCBI Taxonomy" id="637853"/>
    <lineage>
        <taxon>Eukaryota</taxon>
        <taxon>Metazoa</taxon>
        <taxon>Ecdysozoa</taxon>
        <taxon>Nematoda</taxon>
        <taxon>Chromadorea</taxon>
        <taxon>Rhabditida</taxon>
        <taxon>Spirurina</taxon>
        <taxon>Spiruromorpha</taxon>
        <taxon>Spiruroidea</taxon>
        <taxon>Gongylonematidae</taxon>
        <taxon>Gongylonema</taxon>
    </lineage>
</organism>
<sequence length="162" mass="16651">MEQIRDSLRPFEQAGNAESAALPSPFCLPNNNSSEDEERRQIMINTLTQIGFDEDFRDYGGIAQAGRSTAAAAPPSASSLYSGINGPVYNNMKLTAATTTTGQTGAAANTGVTILNTQMSATSVLASVDDSSSSRSNSPLARIPSPPAAATAAATVTATSFS</sequence>
<reference evidence="2 3" key="1">
    <citation type="submission" date="2018-11" db="EMBL/GenBank/DDBJ databases">
        <authorList>
            <consortium name="Pathogen Informatics"/>
        </authorList>
    </citation>
    <scope>NUCLEOTIDE SEQUENCE [LARGE SCALE GENOMIC DNA]</scope>
</reference>
<evidence type="ECO:0000313" key="2">
    <source>
        <dbReference type="EMBL" id="VDN29995.1"/>
    </source>
</evidence>
<gene>
    <name evidence="2" type="ORF">GPUH_LOCUS17541</name>
</gene>